<reference evidence="1 2" key="1">
    <citation type="submission" date="2017-12" db="EMBL/GenBank/DDBJ databases">
        <authorList>
            <consortium name="DOE Joint Genome Institute"/>
            <person name="Haridas S."/>
            <person name="Kjaerbolling I."/>
            <person name="Vesth T.C."/>
            <person name="Frisvad J.C."/>
            <person name="Nybo J.L."/>
            <person name="Theobald S."/>
            <person name="Kuo A."/>
            <person name="Bowyer P."/>
            <person name="Matsuda Y."/>
            <person name="Mondo S."/>
            <person name="Lyhne E.K."/>
            <person name="Kogle M.E."/>
            <person name="Clum A."/>
            <person name="Lipzen A."/>
            <person name="Salamov A."/>
            <person name="Ngan C.Y."/>
            <person name="Daum C."/>
            <person name="Chiniquy J."/>
            <person name="Barry K."/>
            <person name="LaButti K."/>
            <person name="Simmons B.A."/>
            <person name="Magnuson J.K."/>
            <person name="Mortensen U.H."/>
            <person name="Larsen T.O."/>
            <person name="Grigoriev I.V."/>
            <person name="Baker S.E."/>
            <person name="Andersen M.R."/>
            <person name="Nordberg H.P."/>
            <person name="Cantor M.N."/>
            <person name="Hua S.X."/>
        </authorList>
    </citation>
    <scope>NUCLEOTIDE SEQUENCE [LARGE SCALE GENOMIC DNA]</scope>
    <source>
        <strain evidence="1 2">CBS 102.13</strain>
    </source>
</reference>
<dbReference type="GeneID" id="36522239"/>
<proteinExistence type="predicted"/>
<dbReference type="Proteomes" id="UP000234585">
    <property type="component" value="Unassembled WGS sequence"/>
</dbReference>
<evidence type="ECO:0008006" key="3">
    <source>
        <dbReference type="Google" id="ProtNLM"/>
    </source>
</evidence>
<evidence type="ECO:0000313" key="1">
    <source>
        <dbReference type="EMBL" id="PLB38144.1"/>
    </source>
</evidence>
<evidence type="ECO:0000313" key="2">
    <source>
        <dbReference type="Proteomes" id="UP000234585"/>
    </source>
</evidence>
<dbReference type="AlphaFoldDB" id="A0A2I2FBZ4"/>
<sequence>MPQVSNIALDRIPVDIVRLVVNSFDTSIDKATLQNLRLTCQLLNDLATPQLFHTLTIGELGKLHTHPRYLHHVRWLFVDRWTWNLSVIMGRPLTRPNCPFRFLDLLTQMPRLERLLLRGTYNCGGDDIGVSDGEDFNQEQKALEMADLFMQMSCLTPTRQRVETNLQFLYLDLDIMRKYRDWHLATFASVFCIPSLRVLIARGQGLTISSDGPPLPMDHIGMSGLRELKLTNARIEIPFLESLLMLPAALVELSLRGQTIVLPDGDEDIDAVRKFQRAAERQSVSLRVLELNEGLYTADESVLGGVLDLSRFEALRRYEGYYEDVSKRF</sequence>
<gene>
    <name evidence="1" type="ORF">BDW47DRAFT_117433</name>
</gene>
<keyword evidence="2" id="KW-1185">Reference proteome</keyword>
<protein>
    <recommendedName>
        <fullName evidence="3">F-box domain-containing protein</fullName>
    </recommendedName>
</protein>
<dbReference type="RefSeq" id="XP_024672156.1">
    <property type="nucleotide sequence ID" value="XM_024815079.1"/>
</dbReference>
<accession>A0A2I2FBZ4</accession>
<name>A0A2I2FBZ4_ASPCN</name>
<organism evidence="1 2">
    <name type="scientific">Aspergillus candidus</name>
    <dbReference type="NCBI Taxonomy" id="41067"/>
    <lineage>
        <taxon>Eukaryota</taxon>
        <taxon>Fungi</taxon>
        <taxon>Dikarya</taxon>
        <taxon>Ascomycota</taxon>
        <taxon>Pezizomycotina</taxon>
        <taxon>Eurotiomycetes</taxon>
        <taxon>Eurotiomycetidae</taxon>
        <taxon>Eurotiales</taxon>
        <taxon>Aspergillaceae</taxon>
        <taxon>Aspergillus</taxon>
        <taxon>Aspergillus subgen. Circumdati</taxon>
    </lineage>
</organism>
<dbReference type="EMBL" id="KZ559137">
    <property type="protein sequence ID" value="PLB38144.1"/>
    <property type="molecule type" value="Genomic_DNA"/>
</dbReference>
<dbReference type="OrthoDB" id="2522477at2759"/>